<dbReference type="STRING" id="42094.JM47_03720"/>
<dbReference type="PATRIC" id="fig|42094.4.peg.738"/>
<evidence type="ECO:0000256" key="2">
    <source>
        <dbReference type="SAM" id="SignalP"/>
    </source>
</evidence>
<feature type="compositionally biased region" description="Basic and acidic residues" evidence="1">
    <location>
        <begin position="276"/>
        <end position="293"/>
    </location>
</feature>
<dbReference type="AlphaFoldDB" id="A0A0C5RCJ7"/>
<feature type="compositionally biased region" description="Low complexity" evidence="1">
    <location>
        <begin position="27"/>
        <end position="40"/>
    </location>
</feature>
<dbReference type="PROSITE" id="PS51257">
    <property type="entry name" value="PROKAR_LIPOPROTEIN"/>
    <property type="match status" value="1"/>
</dbReference>
<evidence type="ECO:0000313" key="3">
    <source>
        <dbReference type="EMBL" id="AJQ45631.1"/>
    </source>
</evidence>
<sequence>MKYKSKLKWLISGLVLLSAASISAVAVACTPKDSSPSKPSKPNDTKKSNPQNSLSKPSDNKVSTPSKPKPNNPLSSQPKKNPSDTKKDSVDKTTKPSDPTNNQKDKDETGKNKVDKDQKDQTPKMPETKKEDKDDSSRQMDGDGNKNQIPNKMDDQNKPDNSNSSGSISNPKQPEVQNKPKDTDKLPGDDPMASDPIESAPKKDQPETQDGKPKQNDPESGSLESKPKGDQAPETHQAPPIDIDKNKDKDQSEKQEDKDPNSKDNQKQPEGQNQTPKEKQPNEMDGQDPKTHETTPQPNQDGNSNGNNMGESNQPIEEKVYVSKPLVTLKDEEPYINLYPGSNEGRLTLLLDKQQYKGNLKDKYIVVGIKKDESSTPIISVPFLLKDDSKELQLLFKPVIEFNQYKLHSVSIFSKESDSSNKPKETIELNIKKSDANKTINVKQIKLPKQIPESEKEKKPIVIKFNDADNKLQLNVKQKDGQPVNDVYLKFILTELDSKTKEYVSPDYNLDGKLLIQNGSATIEDVNINEDYKKKYDKVVLKIFGIFEKNNDTQKSSQYRFDYDDENTVIDHNGNLIISKTINKG</sequence>
<feature type="compositionally biased region" description="Basic and acidic residues" evidence="1">
    <location>
        <begin position="242"/>
        <end position="267"/>
    </location>
</feature>
<protein>
    <submittedName>
        <fullName evidence="3">Uncharacterized protein</fullName>
    </submittedName>
</protein>
<feature type="compositionally biased region" description="Basic and acidic residues" evidence="1">
    <location>
        <begin position="200"/>
        <end position="217"/>
    </location>
</feature>
<gene>
    <name evidence="3" type="ORF">JM47_03720</name>
</gene>
<name>A0A0C5RCJ7_9BACT</name>
<evidence type="ECO:0000313" key="4">
    <source>
        <dbReference type="Proteomes" id="UP000032261"/>
    </source>
</evidence>
<dbReference type="HOGENOM" id="CLU_033630_0_0_14"/>
<organism evidence="3 4">
    <name type="scientific">Ureaplasma diversum</name>
    <dbReference type="NCBI Taxonomy" id="42094"/>
    <lineage>
        <taxon>Bacteria</taxon>
        <taxon>Bacillati</taxon>
        <taxon>Mycoplasmatota</taxon>
        <taxon>Mycoplasmoidales</taxon>
        <taxon>Mycoplasmoidaceae</taxon>
        <taxon>Ureaplasma</taxon>
    </lineage>
</organism>
<feature type="compositionally biased region" description="Basic and acidic residues" evidence="1">
    <location>
        <begin position="178"/>
        <end position="188"/>
    </location>
</feature>
<dbReference type="RefSeq" id="WP_208895005.1">
    <property type="nucleotide sequence ID" value="NZ_CP009770.1"/>
</dbReference>
<feature type="signal peptide" evidence="2">
    <location>
        <begin position="1"/>
        <end position="28"/>
    </location>
</feature>
<dbReference type="Proteomes" id="UP000032261">
    <property type="component" value="Chromosome"/>
</dbReference>
<reference evidence="3 4" key="1">
    <citation type="journal article" date="2015" name="Genome Announc.">
        <title>Genome Sequence of Ureaplasma diversum Strain ATCC 49782.</title>
        <authorList>
            <person name="Marques L.M."/>
            <person name="Guimaraes A.M."/>
            <person name="Martins H.B."/>
            <person name="Rezende I.S."/>
            <person name="Barbosa M.S."/>
            <person name="Campos G.B."/>
            <person name="do Nascimento N.C."/>
            <person name="Dos Santos A.P."/>
            <person name="Amorim A.T."/>
            <person name="Santos V.M."/>
            <person name="Messick J.B."/>
            <person name="Timenetsky J."/>
        </authorList>
    </citation>
    <scope>NUCLEOTIDE SEQUENCE [LARGE SCALE GENOMIC DNA]</scope>
    <source>
        <strain evidence="3 4">ATCC 49782</strain>
    </source>
</reference>
<feature type="chain" id="PRO_5002193507" evidence="2">
    <location>
        <begin position="29"/>
        <end position="585"/>
    </location>
</feature>
<feature type="compositionally biased region" description="Low complexity" evidence="1">
    <location>
        <begin position="302"/>
        <end position="313"/>
    </location>
</feature>
<evidence type="ECO:0000256" key="1">
    <source>
        <dbReference type="SAM" id="MobiDB-lite"/>
    </source>
</evidence>
<keyword evidence="2" id="KW-0732">Signal</keyword>
<dbReference type="KEGG" id="ude:JM47_03720"/>
<accession>A0A0C5RCJ7</accession>
<feature type="compositionally biased region" description="Basic and acidic residues" evidence="1">
    <location>
        <begin position="81"/>
        <end position="95"/>
    </location>
</feature>
<dbReference type="NCBIfam" id="NF045726">
    <property type="entry name" value="XXplasma_LP"/>
    <property type="match status" value="1"/>
</dbReference>
<dbReference type="EMBL" id="CP009770">
    <property type="protein sequence ID" value="AJQ45631.1"/>
    <property type="molecule type" value="Genomic_DNA"/>
</dbReference>
<feature type="compositionally biased region" description="Polar residues" evidence="1">
    <location>
        <begin position="159"/>
        <end position="176"/>
    </location>
</feature>
<feature type="region of interest" description="Disordered" evidence="1">
    <location>
        <begin position="27"/>
        <end position="313"/>
    </location>
</feature>
<feature type="compositionally biased region" description="Basic and acidic residues" evidence="1">
    <location>
        <begin position="103"/>
        <end position="144"/>
    </location>
</feature>
<dbReference type="InterPro" id="IPR054816">
    <property type="entry name" value="Lipoprotein_mollicutes-type_CS"/>
</dbReference>
<proteinExistence type="predicted"/>